<reference evidence="1 2" key="1">
    <citation type="submission" date="2019-03" db="EMBL/GenBank/DDBJ databases">
        <title>Genomic Encyclopedia of Type Strains, Phase IV (KMG-IV): sequencing the most valuable type-strain genomes for metagenomic binning, comparative biology and taxonomic classification.</title>
        <authorList>
            <person name="Goeker M."/>
        </authorList>
    </citation>
    <scope>NUCLEOTIDE SEQUENCE [LARGE SCALE GENOMIC DNA]</scope>
    <source>
        <strain evidence="1 2">DSM 26377</strain>
    </source>
</reference>
<keyword evidence="2" id="KW-1185">Reference proteome</keyword>
<name>A0A4S3JZT6_9GAMM</name>
<dbReference type="Proteomes" id="UP000295341">
    <property type="component" value="Unassembled WGS sequence"/>
</dbReference>
<proteinExistence type="predicted"/>
<accession>A0A4S3JZT6</accession>
<dbReference type="RefSeq" id="WP_133880700.1">
    <property type="nucleotide sequence ID" value="NZ_MWIN01000030.1"/>
</dbReference>
<gene>
    <name evidence="1" type="ORF">DFR24_1570</name>
</gene>
<dbReference type="AlphaFoldDB" id="A0A4S3JZT6"/>
<organism evidence="1 2">
    <name type="scientific">Panacagrimonas perspica</name>
    <dbReference type="NCBI Taxonomy" id="381431"/>
    <lineage>
        <taxon>Bacteria</taxon>
        <taxon>Pseudomonadati</taxon>
        <taxon>Pseudomonadota</taxon>
        <taxon>Gammaproteobacteria</taxon>
        <taxon>Nevskiales</taxon>
        <taxon>Nevskiaceae</taxon>
        <taxon>Panacagrimonas</taxon>
    </lineage>
</organism>
<dbReference type="EMBL" id="SOBT01000008">
    <property type="protein sequence ID" value="TDU32181.1"/>
    <property type="molecule type" value="Genomic_DNA"/>
</dbReference>
<sequence>MKNSSSSGLESREVVIEAAGHAAPSEFVLRIRRLSAGFSSRLSGTVEHPASGTADGFNSLGELAAFIDRALTRSAKAAAPARAVSRRAR</sequence>
<evidence type="ECO:0000313" key="2">
    <source>
        <dbReference type="Proteomes" id="UP000295341"/>
    </source>
</evidence>
<evidence type="ECO:0000313" key="1">
    <source>
        <dbReference type="EMBL" id="TDU32181.1"/>
    </source>
</evidence>
<comment type="caution">
    <text evidence="1">The sequence shown here is derived from an EMBL/GenBank/DDBJ whole genome shotgun (WGS) entry which is preliminary data.</text>
</comment>
<protein>
    <submittedName>
        <fullName evidence="1">Uncharacterized protein</fullName>
    </submittedName>
</protein>